<dbReference type="NCBIfam" id="TIGR00749">
    <property type="entry name" value="glk"/>
    <property type="match status" value="1"/>
</dbReference>
<dbReference type="PANTHER" id="PTHR47363:SF1">
    <property type="entry name" value="GLUCOKINASE"/>
    <property type="match status" value="1"/>
</dbReference>
<dbReference type="Proteomes" id="UP000198984">
    <property type="component" value="Unassembled WGS sequence"/>
</dbReference>
<reference evidence="5 6" key="1">
    <citation type="submission" date="2016-10" db="EMBL/GenBank/DDBJ databases">
        <authorList>
            <person name="de Groot N.N."/>
        </authorList>
    </citation>
    <scope>NUCLEOTIDE SEQUENCE [LARGE SCALE GENOMIC DNA]</scope>
    <source>
        <strain evidence="5 6">DSM 21039</strain>
    </source>
</reference>
<dbReference type="CDD" id="cd24008">
    <property type="entry name" value="ASKHA_NBD_GLK"/>
    <property type="match status" value="1"/>
</dbReference>
<dbReference type="AlphaFoldDB" id="A0A1H7SKH1"/>
<evidence type="ECO:0000256" key="4">
    <source>
        <dbReference type="RuleBase" id="RU004046"/>
    </source>
</evidence>
<dbReference type="STRING" id="573321.SAMN04488505_102961"/>
<dbReference type="Gene3D" id="3.30.420.40">
    <property type="match status" value="1"/>
</dbReference>
<proteinExistence type="inferred from homology"/>
<keyword evidence="3" id="KW-0067">ATP-binding</keyword>
<evidence type="ECO:0000313" key="6">
    <source>
        <dbReference type="Proteomes" id="UP000198984"/>
    </source>
</evidence>
<keyword evidence="3" id="KW-0324">Glycolysis</keyword>
<evidence type="ECO:0000256" key="1">
    <source>
        <dbReference type="ARBA" id="ARBA00022679"/>
    </source>
</evidence>
<dbReference type="EC" id="2.7.1.2" evidence="3"/>
<dbReference type="EMBL" id="FOBB01000002">
    <property type="protein sequence ID" value="SEL72889.1"/>
    <property type="molecule type" value="Genomic_DNA"/>
</dbReference>
<comment type="catalytic activity">
    <reaction evidence="3">
        <text>D-glucose + ATP = D-glucose 6-phosphate + ADP + H(+)</text>
        <dbReference type="Rhea" id="RHEA:17825"/>
        <dbReference type="ChEBI" id="CHEBI:4167"/>
        <dbReference type="ChEBI" id="CHEBI:15378"/>
        <dbReference type="ChEBI" id="CHEBI:30616"/>
        <dbReference type="ChEBI" id="CHEBI:61548"/>
        <dbReference type="ChEBI" id="CHEBI:456216"/>
        <dbReference type="EC" id="2.7.1.2"/>
    </reaction>
</comment>
<dbReference type="SUPFAM" id="SSF53067">
    <property type="entry name" value="Actin-like ATPase domain"/>
    <property type="match status" value="1"/>
</dbReference>
<dbReference type="RefSeq" id="WP_238386560.1">
    <property type="nucleotide sequence ID" value="NZ_FOBB01000002.1"/>
</dbReference>
<evidence type="ECO:0000256" key="3">
    <source>
        <dbReference type="HAMAP-Rule" id="MF_00524"/>
    </source>
</evidence>
<organism evidence="5 6">
    <name type="scientific">Chitinophaga rupis</name>
    <dbReference type="NCBI Taxonomy" id="573321"/>
    <lineage>
        <taxon>Bacteria</taxon>
        <taxon>Pseudomonadati</taxon>
        <taxon>Bacteroidota</taxon>
        <taxon>Chitinophagia</taxon>
        <taxon>Chitinophagales</taxon>
        <taxon>Chitinophagaceae</taxon>
        <taxon>Chitinophaga</taxon>
    </lineage>
</organism>
<dbReference type="GO" id="GO:0005536">
    <property type="term" value="F:D-glucose binding"/>
    <property type="evidence" value="ECO:0007669"/>
    <property type="project" value="InterPro"/>
</dbReference>
<accession>A0A1H7SKH1</accession>
<dbReference type="Gene3D" id="3.40.367.20">
    <property type="match status" value="1"/>
</dbReference>
<keyword evidence="3" id="KW-0963">Cytoplasm</keyword>
<keyword evidence="3" id="KW-0547">Nucleotide-binding</keyword>
<dbReference type="GO" id="GO:0006096">
    <property type="term" value="P:glycolytic process"/>
    <property type="evidence" value="ECO:0007669"/>
    <property type="project" value="UniProtKB-UniRule"/>
</dbReference>
<dbReference type="HAMAP" id="MF_00524">
    <property type="entry name" value="Glucokinase"/>
    <property type="match status" value="1"/>
</dbReference>
<dbReference type="GO" id="GO:0005737">
    <property type="term" value="C:cytoplasm"/>
    <property type="evidence" value="ECO:0007669"/>
    <property type="project" value="UniProtKB-SubCell"/>
</dbReference>
<keyword evidence="2 3" id="KW-0418">Kinase</keyword>
<name>A0A1H7SKH1_9BACT</name>
<evidence type="ECO:0000256" key="2">
    <source>
        <dbReference type="ARBA" id="ARBA00022777"/>
    </source>
</evidence>
<comment type="caution">
    <text evidence="3">Lacks conserved residue(s) required for the propagation of feature annotation.</text>
</comment>
<dbReference type="PANTHER" id="PTHR47363">
    <property type="entry name" value="GLUCOKINASE"/>
    <property type="match status" value="1"/>
</dbReference>
<dbReference type="Pfam" id="PF02685">
    <property type="entry name" value="Glucokinase"/>
    <property type="match status" value="1"/>
</dbReference>
<comment type="subcellular location">
    <subcellularLocation>
        <location evidence="3">Cytoplasm</location>
    </subcellularLocation>
</comment>
<keyword evidence="1 3" id="KW-0808">Transferase</keyword>
<dbReference type="GO" id="GO:0004340">
    <property type="term" value="F:glucokinase activity"/>
    <property type="evidence" value="ECO:0007669"/>
    <property type="project" value="UniProtKB-UniRule"/>
</dbReference>
<evidence type="ECO:0000313" key="5">
    <source>
        <dbReference type="EMBL" id="SEL72889.1"/>
    </source>
</evidence>
<dbReference type="InterPro" id="IPR003836">
    <property type="entry name" value="Glucokinase"/>
</dbReference>
<comment type="similarity">
    <text evidence="3 4">Belongs to the bacterial glucokinase family.</text>
</comment>
<sequence length="354" mass="39050">MQTTNVQQFLPRFARMTRQLGKAPLHVLAGDLGGTKTRLALFEASEGRLQVVDEQVYASREYTSFPEVVKGFIGKQAGQEPQRICIGVAGPVIKGKVELTNLSRELNVTDIQHATGIAETSLINDLEATAYGLATLQNESLLTLHSGAGDNGGNMAIIAPGTGLGEAGLFWDGELYTPFATEGGHCDFAPRNELDMELLQYLQEKYQIVSWERLVSGPGIYDTFKFLRDIRHMHVPDWLEEDLLKKDPAAVISGQAIEQKVSVCIKTMELFVRYLAREAANLVFKMKATGGLFLGGGIPPRIIPLLQDNTFYHHYLQGDRLIELLASVPIHVISNDKAALWGAAYYAVHQQRVV</sequence>
<dbReference type="InterPro" id="IPR043129">
    <property type="entry name" value="ATPase_NBD"/>
</dbReference>
<dbReference type="GO" id="GO:0005524">
    <property type="term" value="F:ATP binding"/>
    <property type="evidence" value="ECO:0007669"/>
    <property type="project" value="UniProtKB-UniRule"/>
</dbReference>
<protein>
    <recommendedName>
        <fullName evidence="3">Glucokinase</fullName>
        <ecNumber evidence="3">2.7.1.2</ecNumber>
    </recommendedName>
    <alternativeName>
        <fullName evidence="3">Glucose kinase</fullName>
    </alternativeName>
</protein>
<gene>
    <name evidence="3" type="primary">glk</name>
    <name evidence="5" type="ORF">SAMN04488505_102961</name>
</gene>
<keyword evidence="6" id="KW-1185">Reference proteome</keyword>